<evidence type="ECO:0000259" key="10">
    <source>
        <dbReference type="PROSITE" id="PS50093"/>
    </source>
</evidence>
<dbReference type="Proteomes" id="UP000831390">
    <property type="component" value="Chromosome"/>
</dbReference>
<dbReference type="RefSeq" id="WP_243512531.1">
    <property type="nucleotide sequence ID" value="NZ_CP094534.1"/>
</dbReference>
<sequence>MKRVLPSALAALLTLSGLSAIAQTPAGISPNWCGTTDEQNRYFAEHPGAREAQKQFSERMEALSKAQTQGVQQRNNYVTDITIPVVVHVIHAGGTDNISDRQINSAIAQLNLDYQKLNPDTADISPLFRPIAAAVGFQFRLAKKDPNGNCTTGITRHYAPSISVDDRSGAVQAISNWDRARYMNIWVVTGISSGAAGYVSPPNTPTNVRDGFTVLSTYFGTQGTGSLYVGRAATHEIGHYLGLSHTWGPTNNPGTGDCTGTDNIPDTPQTDGIYSNCNLNYASCGPVANVQNFMDYSYCFRMFTQGQRTYMRNVLAANRSLLTSQANLVFTGTNDGYVAPDCAPIADFAIAPGSSANVCINTPVTLRDYSTNFTPSGGTLSYSWSFPGGTPATATGQQVSVSYPTAGFYSVTETVTNSVGSTSSTKTNIIRVEGPTGGESAPLTQSFEDANFPSLFAAPTLRNYETSGATSAGVASSSFVWRRQTAVPAADGSAYLQVTNRTYPASVTATLITPNINLSGISNATLRFARAYALRSSTDNSQLRVSFSSDCGTTWSTPTTFNAAALSTQGLTPNDGFVPTSSADWQTLSVAIPAQFQGSGLFKVRLQMVNGNAQNNSNTFFLDHLRISNPLAAKADAGAARGIEVYPNPLTQQSAVHLTLDKAAAVQVTLADVLGRPVLALPAKTYAAGPQVLALNPAGRPLPAGVYLVRVRLDGQTFTSKLTVE</sequence>
<evidence type="ECO:0000313" key="12">
    <source>
        <dbReference type="Proteomes" id="UP000831390"/>
    </source>
</evidence>
<evidence type="ECO:0000256" key="2">
    <source>
        <dbReference type="ARBA" id="ARBA00022670"/>
    </source>
</evidence>
<dbReference type="InterPro" id="IPR026444">
    <property type="entry name" value="Secre_tail"/>
</dbReference>
<dbReference type="Pfam" id="PF05572">
    <property type="entry name" value="Peptidase_M43"/>
    <property type="match status" value="1"/>
</dbReference>
<dbReference type="InterPro" id="IPR022409">
    <property type="entry name" value="PKD/Chitinase_dom"/>
</dbReference>
<dbReference type="EMBL" id="CP094534">
    <property type="protein sequence ID" value="UOE33009.1"/>
    <property type="molecule type" value="Genomic_DNA"/>
</dbReference>
<evidence type="ECO:0000256" key="5">
    <source>
        <dbReference type="ARBA" id="ARBA00022801"/>
    </source>
</evidence>
<keyword evidence="8" id="KW-1015">Disulfide bond</keyword>
<dbReference type="InterPro" id="IPR035986">
    <property type="entry name" value="PKD_dom_sf"/>
</dbReference>
<keyword evidence="12" id="KW-1185">Reference proteome</keyword>
<dbReference type="Gene3D" id="3.40.390.10">
    <property type="entry name" value="Collagenase (Catalytic Domain)"/>
    <property type="match status" value="1"/>
</dbReference>
<dbReference type="SUPFAM" id="SSF49299">
    <property type="entry name" value="PKD domain"/>
    <property type="match status" value="1"/>
</dbReference>
<dbReference type="NCBIfam" id="TIGR04183">
    <property type="entry name" value="Por_Secre_tail"/>
    <property type="match status" value="1"/>
</dbReference>
<dbReference type="Gene3D" id="2.60.40.10">
    <property type="entry name" value="Immunoglobulins"/>
    <property type="match status" value="1"/>
</dbReference>
<reference evidence="11 12" key="1">
    <citation type="submission" date="2022-03" db="EMBL/GenBank/DDBJ databases">
        <title>Hymenobactersp. isolated from the air.</title>
        <authorList>
            <person name="Won M."/>
            <person name="Kwon S.-W."/>
        </authorList>
    </citation>
    <scope>NUCLEOTIDE SEQUENCE [LARGE SCALE GENOMIC DNA]</scope>
    <source>
        <strain evidence="11 12">KACC 22596</strain>
    </source>
</reference>
<evidence type="ECO:0000313" key="11">
    <source>
        <dbReference type="EMBL" id="UOE33009.1"/>
    </source>
</evidence>
<feature type="signal peptide" evidence="9">
    <location>
        <begin position="1"/>
        <end position="22"/>
    </location>
</feature>
<evidence type="ECO:0000256" key="3">
    <source>
        <dbReference type="ARBA" id="ARBA00022723"/>
    </source>
</evidence>
<keyword evidence="4 9" id="KW-0732">Signal</keyword>
<dbReference type="InterPro" id="IPR000601">
    <property type="entry name" value="PKD_dom"/>
</dbReference>
<dbReference type="InterPro" id="IPR024079">
    <property type="entry name" value="MetalloPept_cat_dom_sf"/>
</dbReference>
<evidence type="ECO:0000256" key="4">
    <source>
        <dbReference type="ARBA" id="ARBA00022729"/>
    </source>
</evidence>
<dbReference type="InterPro" id="IPR013783">
    <property type="entry name" value="Ig-like_fold"/>
</dbReference>
<proteinExistence type="inferred from homology"/>
<evidence type="ECO:0000256" key="1">
    <source>
        <dbReference type="ARBA" id="ARBA00008721"/>
    </source>
</evidence>
<feature type="chain" id="PRO_5045385653" evidence="9">
    <location>
        <begin position="23"/>
        <end position="725"/>
    </location>
</feature>
<dbReference type="SUPFAM" id="SSF55486">
    <property type="entry name" value="Metalloproteases ('zincins'), catalytic domain"/>
    <property type="match status" value="1"/>
</dbReference>
<dbReference type="InterPro" id="IPR008754">
    <property type="entry name" value="Peptidase_M43"/>
</dbReference>
<keyword evidence="3" id="KW-0479">Metal-binding</keyword>
<dbReference type="CDD" id="cd00146">
    <property type="entry name" value="PKD"/>
    <property type="match status" value="1"/>
</dbReference>
<gene>
    <name evidence="11" type="ORF">MTP16_17990</name>
</gene>
<organism evidence="11 12">
    <name type="scientific">Hymenobacter monticola</name>
    <dbReference type="NCBI Taxonomy" id="1705399"/>
    <lineage>
        <taxon>Bacteria</taxon>
        <taxon>Pseudomonadati</taxon>
        <taxon>Bacteroidota</taxon>
        <taxon>Cytophagia</taxon>
        <taxon>Cytophagales</taxon>
        <taxon>Hymenobacteraceae</taxon>
        <taxon>Hymenobacter</taxon>
    </lineage>
</organism>
<dbReference type="PANTHER" id="PTHR47466:SF1">
    <property type="entry name" value="METALLOPROTEASE MEP1 (AFU_ORTHOLOGUE AFUA_1G07730)-RELATED"/>
    <property type="match status" value="1"/>
</dbReference>
<dbReference type="Pfam" id="PF00801">
    <property type="entry name" value="PKD"/>
    <property type="match status" value="1"/>
</dbReference>
<protein>
    <submittedName>
        <fullName evidence="11">M43 family zinc metalloprotease</fullName>
    </submittedName>
</protein>
<dbReference type="PROSITE" id="PS50093">
    <property type="entry name" value="PKD"/>
    <property type="match status" value="1"/>
</dbReference>
<keyword evidence="5" id="KW-0378">Hydrolase</keyword>
<evidence type="ECO:0000256" key="8">
    <source>
        <dbReference type="ARBA" id="ARBA00023157"/>
    </source>
</evidence>
<dbReference type="PANTHER" id="PTHR47466">
    <property type="match status" value="1"/>
</dbReference>
<feature type="domain" description="PKD" evidence="10">
    <location>
        <begin position="376"/>
        <end position="433"/>
    </location>
</feature>
<comment type="similarity">
    <text evidence="1">Belongs to the peptidase M43B family.</text>
</comment>
<dbReference type="Gene3D" id="2.60.120.260">
    <property type="entry name" value="Galactose-binding domain-like"/>
    <property type="match status" value="1"/>
</dbReference>
<evidence type="ECO:0000256" key="7">
    <source>
        <dbReference type="ARBA" id="ARBA00023049"/>
    </source>
</evidence>
<evidence type="ECO:0000256" key="9">
    <source>
        <dbReference type="SAM" id="SignalP"/>
    </source>
</evidence>
<keyword evidence="6" id="KW-0862">Zinc</keyword>
<accession>A0ABY4B2C9</accession>
<name>A0ABY4B2C9_9BACT</name>
<dbReference type="GO" id="GO:0008237">
    <property type="term" value="F:metallopeptidase activity"/>
    <property type="evidence" value="ECO:0007669"/>
    <property type="project" value="UniProtKB-KW"/>
</dbReference>
<keyword evidence="2" id="KW-0645">Protease</keyword>
<keyword evidence="7 11" id="KW-0482">Metalloprotease</keyword>
<dbReference type="SMART" id="SM00089">
    <property type="entry name" value="PKD"/>
    <property type="match status" value="1"/>
</dbReference>
<evidence type="ECO:0000256" key="6">
    <source>
        <dbReference type="ARBA" id="ARBA00022833"/>
    </source>
</evidence>